<dbReference type="Proteomes" id="UP001178507">
    <property type="component" value="Unassembled WGS sequence"/>
</dbReference>
<sequence length="880" mass="98210">MAIIDSEAAFRSRALQLGLTEAHLDALKADGIDSFSKYAFCTTYNPQQPDDKVLFDYLEQKLGERPVGGVAACYRRLMFEAHALALAELKSKVEQTSESDAKSIPAAERLARLDEQKKRLSGILWSDEVEPSHWLVDQTVHQMENQIVKYIHPNKCSSRRHEAGAQKTEQTFVLDSSGNLKSSRKAYEPSCPVTDALRLKEALGRRSIAYDQSGAFSYLVLEKWTQTLLEAIQREPPPGYRHVTFQQAFETDRFLWSKVSEETRAKLSPTANPNAGSGDSVFQRWMDQPEVIMRLMPLPAGVSSRGEASEGPSAKRQKGSGKWSSSPASGKSDGKSKSKEAKNLIHPMDRPHGDIPDVLKRSVFDRLTKSNFVVLKERLKYILHVRETLRSLEKDERDSHASLGPRMQEVVKGKNLLLWKALLEEAGYDDSGVYNFMFEGVNLVGAHERTDIYPPKLVPATDTADALRWSAKWRRKAVLGKKPINSDPAEKQSLWDATMEEVQQGFLQGPYHSEDLVSAAVGCEDWVVSRRFAVFQGAESKCRTIDDFKESGINSCFTVQSHLTLQDLDVVATMVRRVGECLCAGQVCFELTDGTILEGRVHPDWHNAEVLGRGVDLSKAYKQVPVHPSSLPFTVLAVEDPTTGRVEKLISSLDRIRDQGTLDKHEAASLHGALNFATGFFLGKQLRHVARFMLQFSATSTQKGVTDLCSYLASLLQQSKPRSVYCSPPEPPCLVFSDAAWENEQAGAGGLFYDPRTRECEVFQCTVPKSCISQWLGEVGSQIISQLELFTALMARCHYRDRLIGRRALFFVDNEAARFGLIKASSPSVTMLHLISLFHEEDLDSHSYWWVERVQSDANPADAPSRGIVADSLSRFGASQ</sequence>
<dbReference type="AlphaFoldDB" id="A0AA36I133"/>
<organism evidence="2 3">
    <name type="scientific">Effrenium voratum</name>
    <dbReference type="NCBI Taxonomy" id="2562239"/>
    <lineage>
        <taxon>Eukaryota</taxon>
        <taxon>Sar</taxon>
        <taxon>Alveolata</taxon>
        <taxon>Dinophyceae</taxon>
        <taxon>Suessiales</taxon>
        <taxon>Symbiodiniaceae</taxon>
        <taxon>Effrenium</taxon>
    </lineage>
</organism>
<keyword evidence="3" id="KW-1185">Reference proteome</keyword>
<proteinExistence type="predicted"/>
<name>A0AA36I133_9DINO</name>
<comment type="caution">
    <text evidence="2">The sequence shown here is derived from an EMBL/GenBank/DDBJ whole genome shotgun (WGS) entry which is preliminary data.</text>
</comment>
<dbReference type="EMBL" id="CAUJNA010000598">
    <property type="protein sequence ID" value="CAJ1379107.1"/>
    <property type="molecule type" value="Genomic_DNA"/>
</dbReference>
<gene>
    <name evidence="2" type="ORF">EVOR1521_LOCUS7451</name>
</gene>
<protein>
    <submittedName>
        <fullName evidence="2">Uncharacterized protein</fullName>
    </submittedName>
</protein>
<feature type="compositionally biased region" description="Basic and acidic residues" evidence="1">
    <location>
        <begin position="332"/>
        <end position="352"/>
    </location>
</feature>
<accession>A0AA36I133</accession>
<evidence type="ECO:0000313" key="3">
    <source>
        <dbReference type="Proteomes" id="UP001178507"/>
    </source>
</evidence>
<evidence type="ECO:0000313" key="2">
    <source>
        <dbReference type="EMBL" id="CAJ1379107.1"/>
    </source>
</evidence>
<feature type="region of interest" description="Disordered" evidence="1">
    <location>
        <begin position="301"/>
        <end position="352"/>
    </location>
</feature>
<feature type="non-terminal residue" evidence="2">
    <location>
        <position position="880"/>
    </location>
</feature>
<feature type="compositionally biased region" description="Low complexity" evidence="1">
    <location>
        <begin position="320"/>
        <end position="331"/>
    </location>
</feature>
<reference evidence="2" key="1">
    <citation type="submission" date="2023-08" db="EMBL/GenBank/DDBJ databases">
        <authorList>
            <person name="Chen Y."/>
            <person name="Shah S."/>
            <person name="Dougan E. K."/>
            <person name="Thang M."/>
            <person name="Chan C."/>
        </authorList>
    </citation>
    <scope>NUCLEOTIDE SEQUENCE</scope>
</reference>
<evidence type="ECO:0000256" key="1">
    <source>
        <dbReference type="SAM" id="MobiDB-lite"/>
    </source>
</evidence>